<evidence type="ECO:0000256" key="1">
    <source>
        <dbReference type="SAM" id="MobiDB-lite"/>
    </source>
</evidence>
<dbReference type="EMBL" id="CP067089">
    <property type="protein sequence ID" value="QQO08047.1"/>
    <property type="molecule type" value="Genomic_DNA"/>
</dbReference>
<evidence type="ECO:0000256" key="2">
    <source>
        <dbReference type="SAM" id="SignalP"/>
    </source>
</evidence>
<keyword evidence="2" id="KW-0732">Signal</keyword>
<feature type="signal peptide" evidence="2">
    <location>
        <begin position="1"/>
        <end position="24"/>
    </location>
</feature>
<keyword evidence="4" id="KW-1185">Reference proteome</keyword>
<organism evidence="3 4">
    <name type="scientific">Breznakiella homolactica</name>
    <dbReference type="NCBI Taxonomy" id="2798577"/>
    <lineage>
        <taxon>Bacteria</taxon>
        <taxon>Pseudomonadati</taxon>
        <taxon>Spirochaetota</taxon>
        <taxon>Spirochaetia</taxon>
        <taxon>Spirochaetales</taxon>
        <taxon>Breznakiellaceae</taxon>
        <taxon>Breznakiella</taxon>
    </lineage>
</organism>
<evidence type="ECO:0000313" key="4">
    <source>
        <dbReference type="Proteomes" id="UP000595917"/>
    </source>
</evidence>
<dbReference type="KEGG" id="bhc:JFL75_13995"/>
<evidence type="ECO:0000313" key="3">
    <source>
        <dbReference type="EMBL" id="QQO08047.1"/>
    </source>
</evidence>
<name>A0A7T7XKU0_9SPIR</name>
<dbReference type="AlphaFoldDB" id="A0A7T7XKU0"/>
<proteinExistence type="predicted"/>
<feature type="chain" id="PRO_5030505950" evidence="2">
    <location>
        <begin position="25"/>
        <end position="204"/>
    </location>
</feature>
<dbReference type="Proteomes" id="UP000595917">
    <property type="component" value="Chromosome"/>
</dbReference>
<sequence length="204" mass="22253">MKKQLLLPMLTAALCAVIYSPVHAQDPGDFFDFRGFPWGTDPETVISAEGPPDFEYSRKSEIFIENHLHYSTKYFAEKAAAATFVFLESGGLIEGIYMFEFSGDPAGTDQGMDFFSVLRSGLTAQYGPPSRTDPLPAPTNGSEPLPEIPALSRDGSAAAAWDILGGEIVLLASAAPDTFAVTVFYRSPFLKDILRDQPDRYQGL</sequence>
<accession>A0A7T7XKU0</accession>
<protein>
    <submittedName>
        <fullName evidence="3">Uncharacterized protein</fullName>
    </submittedName>
</protein>
<dbReference type="RefSeq" id="WP_215625353.1">
    <property type="nucleotide sequence ID" value="NZ_CP067089.2"/>
</dbReference>
<reference evidence="3" key="1">
    <citation type="submission" date="2021-01" db="EMBL/GenBank/DDBJ databases">
        <title>Description of Breznakiella homolactica.</title>
        <authorList>
            <person name="Song Y."/>
            <person name="Brune A."/>
        </authorList>
    </citation>
    <scope>NUCLEOTIDE SEQUENCE</scope>
    <source>
        <strain evidence="3">RmG30</strain>
    </source>
</reference>
<feature type="region of interest" description="Disordered" evidence="1">
    <location>
        <begin position="127"/>
        <end position="149"/>
    </location>
</feature>
<gene>
    <name evidence="3" type="ORF">JFL75_13995</name>
</gene>